<keyword evidence="5" id="KW-1185">Reference proteome</keyword>
<dbReference type="GO" id="GO:0009867">
    <property type="term" value="P:jasmonic acid mediated signaling pathway"/>
    <property type="evidence" value="ECO:0007669"/>
    <property type="project" value="UniProtKB-ARBA"/>
</dbReference>
<dbReference type="eggNOG" id="KOG1724">
    <property type="taxonomic scope" value="Eukaryota"/>
</dbReference>
<evidence type="ECO:0000256" key="1">
    <source>
        <dbReference type="ARBA" id="ARBA00004906"/>
    </source>
</evidence>
<organism evidence="4 5">
    <name type="scientific">Oryza rufipogon</name>
    <name type="common">Brownbeard rice</name>
    <name type="synonym">Asian wild rice</name>
    <dbReference type="NCBI Taxonomy" id="4529"/>
    <lineage>
        <taxon>Eukaryota</taxon>
        <taxon>Viridiplantae</taxon>
        <taxon>Streptophyta</taxon>
        <taxon>Embryophyta</taxon>
        <taxon>Tracheophyta</taxon>
        <taxon>Spermatophyta</taxon>
        <taxon>Magnoliopsida</taxon>
        <taxon>Liliopsida</taxon>
        <taxon>Poales</taxon>
        <taxon>Poaceae</taxon>
        <taxon>BOP clade</taxon>
        <taxon>Oryzoideae</taxon>
        <taxon>Oryzeae</taxon>
        <taxon>Oryzinae</taxon>
        <taxon>Oryza</taxon>
    </lineage>
</organism>
<comment type="similarity">
    <text evidence="2">Belongs to the SKP1 family.</text>
</comment>
<dbReference type="PANTHER" id="PTHR11165">
    <property type="entry name" value="SKP1"/>
    <property type="match status" value="1"/>
</dbReference>
<dbReference type="InterPro" id="IPR011333">
    <property type="entry name" value="SKP1/BTB/POZ_sf"/>
</dbReference>
<proteinExistence type="inferred from homology"/>
<dbReference type="Gramene" id="ORUFI08G14480.1">
    <property type="protein sequence ID" value="ORUFI08G14480.1"/>
    <property type="gene ID" value="ORUFI08G14480"/>
</dbReference>
<name>A0A0E0QI98_ORYRU</name>
<dbReference type="EnsemblPlants" id="ORUFI08G14480.1">
    <property type="protein sequence ID" value="ORUFI08G14480.1"/>
    <property type="gene ID" value="ORUFI08G14480"/>
</dbReference>
<comment type="pathway">
    <text evidence="1">Protein modification; protein ubiquitination.</text>
</comment>
<evidence type="ECO:0000256" key="3">
    <source>
        <dbReference type="ARBA" id="ARBA00022786"/>
    </source>
</evidence>
<dbReference type="GO" id="GO:0006511">
    <property type="term" value="P:ubiquitin-dependent protein catabolic process"/>
    <property type="evidence" value="ECO:0007669"/>
    <property type="project" value="InterPro"/>
</dbReference>
<dbReference type="Proteomes" id="UP000008022">
    <property type="component" value="Unassembled WGS sequence"/>
</dbReference>
<evidence type="ECO:0008006" key="6">
    <source>
        <dbReference type="Google" id="ProtNLM"/>
    </source>
</evidence>
<dbReference type="HOGENOM" id="CLU_1868491_0_0_1"/>
<evidence type="ECO:0000313" key="4">
    <source>
        <dbReference type="EnsemblPlants" id="ORUFI08G14480.1"/>
    </source>
</evidence>
<dbReference type="STRING" id="4529.A0A0E0QI98"/>
<dbReference type="InterPro" id="IPR016897">
    <property type="entry name" value="SKP1"/>
</dbReference>
<sequence length="137" mass="15217">MAVIADSGDNGEKMILLISSDGERFELSEAAASHSTKTSAPKASKEEELKSFDAKFVNVLAKFVNVDKTMLFGLILAANYLNVKDLLDLTCQHAVDLIKDIRWSRSGRCSTSSTTSCYRRRRRSVRRMLGPLTIRSS</sequence>
<reference evidence="5" key="1">
    <citation type="submission" date="2013-06" db="EMBL/GenBank/DDBJ databases">
        <authorList>
            <person name="Zhao Q."/>
        </authorList>
    </citation>
    <scope>NUCLEOTIDE SEQUENCE</scope>
    <source>
        <strain evidence="5">cv. W1943</strain>
    </source>
</reference>
<dbReference type="UniPathway" id="UPA00143"/>
<accession>A0A0E0QI98</accession>
<protein>
    <recommendedName>
        <fullName evidence="6">SKP1 component dimerisation domain-containing protein</fullName>
    </recommendedName>
</protein>
<keyword evidence="3" id="KW-0833">Ubl conjugation pathway</keyword>
<dbReference type="Gene3D" id="3.30.710.10">
    <property type="entry name" value="Potassium Channel Kv1.1, Chain A"/>
    <property type="match status" value="1"/>
</dbReference>
<dbReference type="InterPro" id="IPR036296">
    <property type="entry name" value="SKP1-like_dim_sf"/>
</dbReference>
<evidence type="ECO:0000313" key="5">
    <source>
        <dbReference type="Proteomes" id="UP000008022"/>
    </source>
</evidence>
<dbReference type="OMA" id="KDIRWSR"/>
<dbReference type="SMART" id="SM00512">
    <property type="entry name" value="Skp1"/>
    <property type="match status" value="1"/>
</dbReference>
<dbReference type="GO" id="GO:0016567">
    <property type="term" value="P:protein ubiquitination"/>
    <property type="evidence" value="ECO:0007669"/>
    <property type="project" value="UniProtKB-UniPathway"/>
</dbReference>
<dbReference type="SUPFAM" id="SSF81382">
    <property type="entry name" value="Skp1 dimerisation domain-like"/>
    <property type="match status" value="1"/>
</dbReference>
<dbReference type="AlphaFoldDB" id="A0A0E0QI98"/>
<evidence type="ECO:0000256" key="2">
    <source>
        <dbReference type="ARBA" id="ARBA00009993"/>
    </source>
</evidence>
<dbReference type="InterPro" id="IPR001232">
    <property type="entry name" value="SKP1-like"/>
</dbReference>
<reference evidence="4" key="2">
    <citation type="submission" date="2015-06" db="UniProtKB">
        <authorList>
            <consortium name="EnsemblPlants"/>
        </authorList>
    </citation>
    <scope>IDENTIFICATION</scope>
</reference>